<dbReference type="InterPro" id="IPR025997">
    <property type="entry name" value="SBP_2_dom"/>
</dbReference>
<feature type="transmembrane region" description="Helical" evidence="9">
    <location>
        <begin position="656"/>
        <end position="676"/>
    </location>
</feature>
<dbReference type="Pfam" id="PF00990">
    <property type="entry name" value="GGDEF"/>
    <property type="match status" value="1"/>
</dbReference>
<keyword evidence="4" id="KW-0762">Sugar transport</keyword>
<evidence type="ECO:0000256" key="8">
    <source>
        <dbReference type="ARBA" id="ARBA00023136"/>
    </source>
</evidence>
<dbReference type="InterPro" id="IPR013014">
    <property type="entry name" value="PTS_EIIC_2"/>
</dbReference>
<dbReference type="STRING" id="1121131.SAMN02745229_01625"/>
<sequence>MGSDNSNKSDLSRVIILDLILVIAFSACIIITTLMYGNESNKAAQKYVSSSAFSLEHDLEIQDFEKWDLILTDFVNYYDMDATVFDKNGNITYLFVRGAINSSDAISETLKIGNTGYSVTVSAIPNEVTIIDNNTVSVSLNILLINVFIVIILIVTSFVQSYRNQIVRMATIDELTGISNRKSFIERYERLNTKGKLKNAAIFMIDVDKFKGINDTSGHASGDAALKYIGHRLKKLENSDMIAGRWGGDEFIGIIASENDDPVKLADNVLSNLMEDVRKAEIIKGFTISLSIGVAKVLDGTKINVNMERADEALYVSKNNGRGRLSIYDDLSDKKTDAIPESGSIASLADSSTDTCTAIDNVNKLINEESIAESDKADDANKDRFYDLHYEDTSLAHEDAKISQQILSGIIDGVNHMIPFALGGGVLIAIAFLTDAASIDISTLDVNELSSFGTITDFAASFKSLGDLTFNFMFTVFSAFLAMYLGGYEAFVAGFMGGYMAYSGGVGFIGAFFAGIAAGYSVKLMKNFVKELPDHFNTISSLIIYPVLSLLLINLMMYYIISPLSNICNSTLTEMLEAFSHLGKLPLSIIAGSMMGCDMGGPVNKAAYYFGTKALNNKEYDVMAFIMAAGMTPPCGIALSTFLFPNRFTKPERRRSGITFLMGLAFITEGAISYLLADVINVMISCMIGSGVSALLSEVFGCTLMAPHGGIFVFLIAGKPVLYFIAIMIGSLVTAIILGYMKKVKDMKVKNRLKLPGILMLIISLVMFTGCARTDNNTNNIQEEPGHYTFAYTCMDGSNPYFEVILEEITELVESRGDTLVVFDGQNDISKQQTQLEDMAYRKYDGVFLNPVDSEKVITPLKKINEASIPVVCFDAQVEDASYIDSYIGSDNYNAGKVVGEDLVKRVPDGGSIIILDSPATRSAKDRVEGFIDSIEGTGFDIYSMYDCGGDETRSYEATKKLLGLNSEITAIFAENDPTALGALKAVNELGYTDCIIYGVDGSPSIKQELAKDDSPVKGTGAQSPVSIARKAVEIMYSILDGENVEKTYTIDTYLITSENIGDYDIKSWQ</sequence>
<keyword evidence="8 9" id="KW-0472">Membrane</keyword>
<keyword evidence="5" id="KW-0598">Phosphotransferase system</keyword>
<feature type="transmembrane region" description="Helical" evidence="9">
    <location>
        <begin position="753"/>
        <end position="770"/>
    </location>
</feature>
<dbReference type="InterPro" id="IPR003352">
    <property type="entry name" value="PTS_EIIC"/>
</dbReference>
<feature type="transmembrane region" description="Helical" evidence="9">
    <location>
        <begin position="138"/>
        <end position="159"/>
    </location>
</feature>
<dbReference type="RefSeq" id="WP_073386893.1">
    <property type="nucleotide sequence ID" value="NZ_FQXK01000012.1"/>
</dbReference>
<dbReference type="AlphaFoldDB" id="A0A1M5YNA4"/>
<dbReference type="PANTHER" id="PTHR30505:SF0">
    <property type="entry name" value="FRUCTOSE-LIKE PTS SYSTEM EIIBC COMPONENT-RELATED"/>
    <property type="match status" value="1"/>
</dbReference>
<gene>
    <name evidence="12" type="ORF">SAMN02745229_01625</name>
</gene>
<dbReference type="OrthoDB" id="9782569at2"/>
<dbReference type="GO" id="GO:0090563">
    <property type="term" value="F:protein-phosphocysteine-sugar phosphotransferase activity"/>
    <property type="evidence" value="ECO:0007669"/>
    <property type="project" value="TreeGrafter"/>
</dbReference>
<dbReference type="InterPro" id="IPR028082">
    <property type="entry name" value="Peripla_BP_I"/>
</dbReference>
<reference evidence="13" key="1">
    <citation type="submission" date="2016-11" db="EMBL/GenBank/DDBJ databases">
        <authorList>
            <person name="Varghese N."/>
            <person name="Submissions S."/>
        </authorList>
    </citation>
    <scope>NUCLEOTIDE SEQUENCE [LARGE SCALE GENOMIC DNA]</scope>
    <source>
        <strain evidence="13">DSM 3071</strain>
    </source>
</reference>
<evidence type="ECO:0000256" key="1">
    <source>
        <dbReference type="ARBA" id="ARBA00004429"/>
    </source>
</evidence>
<evidence type="ECO:0000256" key="9">
    <source>
        <dbReference type="SAM" id="Phobius"/>
    </source>
</evidence>
<keyword evidence="6 9" id="KW-0812">Transmembrane</keyword>
<evidence type="ECO:0000313" key="12">
    <source>
        <dbReference type="EMBL" id="SHI13545.1"/>
    </source>
</evidence>
<dbReference type="Proteomes" id="UP000184278">
    <property type="component" value="Unassembled WGS sequence"/>
</dbReference>
<dbReference type="EMBL" id="FQXK01000012">
    <property type="protein sequence ID" value="SHI13545.1"/>
    <property type="molecule type" value="Genomic_DNA"/>
</dbReference>
<dbReference type="CDD" id="cd01949">
    <property type="entry name" value="GGDEF"/>
    <property type="match status" value="1"/>
</dbReference>
<comment type="subcellular location">
    <subcellularLocation>
        <location evidence="1">Cell inner membrane</location>
        <topology evidence="1">Multi-pass membrane protein</topology>
    </subcellularLocation>
</comment>
<evidence type="ECO:0000313" key="13">
    <source>
        <dbReference type="Proteomes" id="UP000184278"/>
    </source>
</evidence>
<dbReference type="GO" id="GO:0005351">
    <property type="term" value="F:carbohydrate:proton symporter activity"/>
    <property type="evidence" value="ECO:0007669"/>
    <property type="project" value="InterPro"/>
</dbReference>
<dbReference type="SMART" id="SM00267">
    <property type="entry name" value="GGDEF"/>
    <property type="match status" value="1"/>
</dbReference>
<dbReference type="NCBIfam" id="TIGR01427">
    <property type="entry name" value="PTS_IIC_fructo"/>
    <property type="match status" value="1"/>
</dbReference>
<feature type="transmembrane region" description="Helical" evidence="9">
    <location>
        <begin position="688"/>
        <end position="715"/>
    </location>
</feature>
<feature type="transmembrane region" description="Helical" evidence="9">
    <location>
        <begin position="12"/>
        <end position="36"/>
    </location>
</feature>
<dbReference type="Gene3D" id="3.40.50.2300">
    <property type="match status" value="2"/>
</dbReference>
<feature type="transmembrane region" description="Helical" evidence="9">
    <location>
        <begin position="721"/>
        <end position="741"/>
    </location>
</feature>
<dbReference type="PROSITE" id="PS51104">
    <property type="entry name" value="PTS_EIIC_TYPE_2"/>
    <property type="match status" value="1"/>
</dbReference>
<accession>A0A1M5YNA4</accession>
<feature type="domain" description="GGDEF" evidence="10">
    <location>
        <begin position="198"/>
        <end position="330"/>
    </location>
</feature>
<feature type="domain" description="PTS EIIC type-2" evidence="11">
    <location>
        <begin position="406"/>
        <end position="751"/>
    </location>
</feature>
<feature type="transmembrane region" description="Helical" evidence="9">
    <location>
        <begin position="499"/>
        <end position="522"/>
    </location>
</feature>
<dbReference type="Gene3D" id="3.30.70.270">
    <property type="match status" value="1"/>
</dbReference>
<feature type="transmembrane region" description="Helical" evidence="9">
    <location>
        <begin position="468"/>
        <end position="487"/>
    </location>
</feature>
<evidence type="ECO:0000259" key="11">
    <source>
        <dbReference type="PROSITE" id="PS51104"/>
    </source>
</evidence>
<dbReference type="Pfam" id="PF02378">
    <property type="entry name" value="PTS_EIIC"/>
    <property type="match status" value="1"/>
</dbReference>
<evidence type="ECO:0000256" key="5">
    <source>
        <dbReference type="ARBA" id="ARBA00022683"/>
    </source>
</evidence>
<evidence type="ECO:0000256" key="7">
    <source>
        <dbReference type="ARBA" id="ARBA00022989"/>
    </source>
</evidence>
<dbReference type="GO" id="GO:0009401">
    <property type="term" value="P:phosphoenolpyruvate-dependent sugar phosphotransferase system"/>
    <property type="evidence" value="ECO:0007669"/>
    <property type="project" value="UniProtKB-KW"/>
</dbReference>
<keyword evidence="7 9" id="KW-1133">Transmembrane helix</keyword>
<dbReference type="PROSITE" id="PS50887">
    <property type="entry name" value="GGDEF"/>
    <property type="match status" value="1"/>
</dbReference>
<dbReference type="InterPro" id="IPR050864">
    <property type="entry name" value="Bacterial_PTS_Sugar_Transport"/>
</dbReference>
<evidence type="ECO:0000256" key="4">
    <source>
        <dbReference type="ARBA" id="ARBA00022597"/>
    </source>
</evidence>
<dbReference type="InterPro" id="IPR043128">
    <property type="entry name" value="Rev_trsase/Diguanyl_cyclase"/>
</dbReference>
<evidence type="ECO:0000256" key="6">
    <source>
        <dbReference type="ARBA" id="ARBA00022692"/>
    </source>
</evidence>
<dbReference type="InterPro" id="IPR006327">
    <property type="entry name" value="PTS_IIC_fruc"/>
</dbReference>
<organism evidence="12 13">
    <name type="scientific">Butyrivibrio fibrisolvens DSM 3071</name>
    <dbReference type="NCBI Taxonomy" id="1121131"/>
    <lineage>
        <taxon>Bacteria</taxon>
        <taxon>Bacillati</taxon>
        <taxon>Bacillota</taxon>
        <taxon>Clostridia</taxon>
        <taxon>Lachnospirales</taxon>
        <taxon>Lachnospiraceae</taxon>
        <taxon>Butyrivibrio</taxon>
    </lineage>
</organism>
<dbReference type="PANTHER" id="PTHR30505">
    <property type="entry name" value="FRUCTOSE-LIKE PERMEASE"/>
    <property type="match status" value="1"/>
</dbReference>
<protein>
    <submittedName>
        <fullName evidence="12">PTS system, fructose subfamily, IIC component</fullName>
    </submittedName>
</protein>
<dbReference type="InterPro" id="IPR000160">
    <property type="entry name" value="GGDEF_dom"/>
</dbReference>
<dbReference type="NCBIfam" id="TIGR00254">
    <property type="entry name" value="GGDEF"/>
    <property type="match status" value="1"/>
</dbReference>
<dbReference type="GO" id="GO:0005886">
    <property type="term" value="C:plasma membrane"/>
    <property type="evidence" value="ECO:0007669"/>
    <property type="project" value="UniProtKB-SubCell"/>
</dbReference>
<dbReference type="InterPro" id="IPR029787">
    <property type="entry name" value="Nucleotide_cyclase"/>
</dbReference>
<feature type="transmembrane region" description="Helical" evidence="9">
    <location>
        <begin position="542"/>
        <end position="561"/>
    </location>
</feature>
<dbReference type="GO" id="GO:0008982">
    <property type="term" value="F:protein-N(PI)-phosphohistidine-sugar phosphotransferase activity"/>
    <property type="evidence" value="ECO:0007669"/>
    <property type="project" value="InterPro"/>
</dbReference>
<dbReference type="Pfam" id="PF13407">
    <property type="entry name" value="Peripla_BP_4"/>
    <property type="match status" value="1"/>
</dbReference>
<evidence type="ECO:0000256" key="3">
    <source>
        <dbReference type="ARBA" id="ARBA00022475"/>
    </source>
</evidence>
<dbReference type="CDD" id="cd19971">
    <property type="entry name" value="PBP1_ABC_sugar_binding-like"/>
    <property type="match status" value="1"/>
</dbReference>
<proteinExistence type="predicted"/>
<dbReference type="SUPFAM" id="SSF53822">
    <property type="entry name" value="Periplasmic binding protein-like I"/>
    <property type="match status" value="1"/>
</dbReference>
<evidence type="ECO:0000259" key="10">
    <source>
        <dbReference type="PROSITE" id="PS50887"/>
    </source>
</evidence>
<name>A0A1M5YNA4_BUTFI</name>
<keyword evidence="2" id="KW-0813">Transport</keyword>
<dbReference type="SUPFAM" id="SSF55073">
    <property type="entry name" value="Nucleotide cyclase"/>
    <property type="match status" value="1"/>
</dbReference>
<keyword evidence="13" id="KW-1185">Reference proteome</keyword>
<evidence type="ECO:0000256" key="2">
    <source>
        <dbReference type="ARBA" id="ARBA00022448"/>
    </source>
</evidence>
<keyword evidence="3" id="KW-1003">Cell membrane</keyword>
<feature type="transmembrane region" description="Helical" evidence="9">
    <location>
        <begin position="622"/>
        <end position="644"/>
    </location>
</feature>